<dbReference type="PANTHER" id="PTHR43124:SF8">
    <property type="entry name" value="INNER MEMBRANE TRANSPORT PROTEIN YDHP"/>
    <property type="match status" value="1"/>
</dbReference>
<feature type="transmembrane region" description="Helical" evidence="6">
    <location>
        <begin position="7"/>
        <end position="30"/>
    </location>
</feature>
<dbReference type="Proteomes" id="UP001379533">
    <property type="component" value="Chromosome"/>
</dbReference>
<protein>
    <submittedName>
        <fullName evidence="7">Uncharacterized protein</fullName>
    </submittedName>
</protein>
<dbReference type="InterPro" id="IPR050189">
    <property type="entry name" value="MFS_Efflux_Transporters"/>
</dbReference>
<evidence type="ECO:0000256" key="3">
    <source>
        <dbReference type="ARBA" id="ARBA00022692"/>
    </source>
</evidence>
<keyword evidence="5 6" id="KW-0472">Membrane</keyword>
<feature type="transmembrane region" description="Helical" evidence="6">
    <location>
        <begin position="97"/>
        <end position="115"/>
    </location>
</feature>
<comment type="subcellular location">
    <subcellularLocation>
        <location evidence="1">Cell membrane</location>
        <topology evidence="1">Multi-pass membrane protein</topology>
    </subcellularLocation>
</comment>
<evidence type="ECO:0000256" key="1">
    <source>
        <dbReference type="ARBA" id="ARBA00004651"/>
    </source>
</evidence>
<sequence length="171" mass="17524">MLGRGSVLLSLLTTALGWAGLSMMLTYLGPILTRIGGFSETAVSPILIVLGAGMVLGNIVGRKMADRHAVSALFGSLACRAAVLATMTWAVHQKTAIVLLVACLGAAGFGIAPALQMQVLGAAEGTGQSLASSFNIAAFNLGRAIRRVARSHRDPSRTGPFGHPLGCLVDA</sequence>
<dbReference type="InterPro" id="IPR036259">
    <property type="entry name" value="MFS_trans_sf"/>
</dbReference>
<proteinExistence type="predicted"/>
<evidence type="ECO:0000256" key="5">
    <source>
        <dbReference type="ARBA" id="ARBA00023136"/>
    </source>
</evidence>
<gene>
    <name evidence="7" type="ORF">LZC95_27975</name>
</gene>
<name>A0ABZ2JUZ5_9BACT</name>
<dbReference type="PANTHER" id="PTHR43124">
    <property type="entry name" value="PURINE EFFLUX PUMP PBUE"/>
    <property type="match status" value="1"/>
</dbReference>
<dbReference type="Gene3D" id="1.20.1250.20">
    <property type="entry name" value="MFS general substrate transporter like domains"/>
    <property type="match status" value="1"/>
</dbReference>
<keyword evidence="4 6" id="KW-1133">Transmembrane helix</keyword>
<accession>A0ABZ2JUZ5</accession>
<keyword evidence="3 6" id="KW-0812">Transmembrane</keyword>
<organism evidence="7 8">
    <name type="scientific">Pendulispora brunnea</name>
    <dbReference type="NCBI Taxonomy" id="2905690"/>
    <lineage>
        <taxon>Bacteria</taxon>
        <taxon>Pseudomonadati</taxon>
        <taxon>Myxococcota</taxon>
        <taxon>Myxococcia</taxon>
        <taxon>Myxococcales</taxon>
        <taxon>Sorangiineae</taxon>
        <taxon>Pendulisporaceae</taxon>
        <taxon>Pendulispora</taxon>
    </lineage>
</organism>
<feature type="transmembrane region" description="Helical" evidence="6">
    <location>
        <begin position="42"/>
        <end position="60"/>
    </location>
</feature>
<evidence type="ECO:0000256" key="2">
    <source>
        <dbReference type="ARBA" id="ARBA00022475"/>
    </source>
</evidence>
<evidence type="ECO:0000313" key="7">
    <source>
        <dbReference type="EMBL" id="WXA90288.1"/>
    </source>
</evidence>
<dbReference type="SUPFAM" id="SSF103473">
    <property type="entry name" value="MFS general substrate transporter"/>
    <property type="match status" value="1"/>
</dbReference>
<dbReference type="EMBL" id="CP089982">
    <property type="protein sequence ID" value="WXA90288.1"/>
    <property type="molecule type" value="Genomic_DNA"/>
</dbReference>
<keyword evidence="8" id="KW-1185">Reference proteome</keyword>
<evidence type="ECO:0000313" key="8">
    <source>
        <dbReference type="Proteomes" id="UP001379533"/>
    </source>
</evidence>
<dbReference type="RefSeq" id="WP_394840901.1">
    <property type="nucleotide sequence ID" value="NZ_CP089982.1"/>
</dbReference>
<keyword evidence="2" id="KW-1003">Cell membrane</keyword>
<evidence type="ECO:0000256" key="6">
    <source>
        <dbReference type="SAM" id="Phobius"/>
    </source>
</evidence>
<evidence type="ECO:0000256" key="4">
    <source>
        <dbReference type="ARBA" id="ARBA00022989"/>
    </source>
</evidence>
<reference evidence="7 8" key="1">
    <citation type="submission" date="2021-12" db="EMBL/GenBank/DDBJ databases">
        <title>Discovery of the Pendulisporaceae a myxobacterial family with distinct sporulation behavior and unique specialized metabolism.</title>
        <authorList>
            <person name="Garcia R."/>
            <person name="Popoff A."/>
            <person name="Bader C.D."/>
            <person name="Loehr J."/>
            <person name="Walesch S."/>
            <person name="Walt C."/>
            <person name="Boldt J."/>
            <person name="Bunk B."/>
            <person name="Haeckl F.J.F.P.J."/>
            <person name="Gunesch A.P."/>
            <person name="Birkelbach J."/>
            <person name="Nuebel U."/>
            <person name="Pietschmann T."/>
            <person name="Bach T."/>
            <person name="Mueller R."/>
        </authorList>
    </citation>
    <scope>NUCLEOTIDE SEQUENCE [LARGE SCALE GENOMIC DNA]</scope>
    <source>
        <strain evidence="7 8">MSr12523</strain>
    </source>
</reference>
<feature type="transmembrane region" description="Helical" evidence="6">
    <location>
        <begin position="72"/>
        <end position="91"/>
    </location>
</feature>